<keyword evidence="9 13" id="KW-0067">ATP-binding</keyword>
<evidence type="ECO:0000313" key="17">
    <source>
        <dbReference type="EMBL" id="CAD0156535.1"/>
    </source>
</evidence>
<evidence type="ECO:0000256" key="5">
    <source>
        <dbReference type="ARBA" id="ARBA00022679"/>
    </source>
</evidence>
<evidence type="ECO:0000256" key="13">
    <source>
        <dbReference type="PIRNR" id="PIRNR037431"/>
    </source>
</evidence>
<evidence type="ECO:0000313" key="18">
    <source>
        <dbReference type="Proteomes" id="UP000509120"/>
    </source>
</evidence>
<keyword evidence="5 13" id="KW-0808">Transferase</keyword>
<dbReference type="AlphaFoldDB" id="A0A060BJH6"/>
<keyword evidence="6 14" id="KW-0812">Transmembrane</keyword>
<evidence type="ECO:0000256" key="7">
    <source>
        <dbReference type="ARBA" id="ARBA00022741"/>
    </source>
</evidence>
<dbReference type="EMBL" id="LR822030">
    <property type="protein sequence ID" value="CAD0156535.1"/>
    <property type="molecule type" value="Genomic_DNA"/>
</dbReference>
<evidence type="ECO:0000256" key="3">
    <source>
        <dbReference type="ARBA" id="ARBA00022475"/>
    </source>
</evidence>
<dbReference type="Pfam" id="PF07730">
    <property type="entry name" value="HisKA_3"/>
    <property type="match status" value="1"/>
</dbReference>
<dbReference type="EC" id="2.7.13.3" evidence="13"/>
<dbReference type="InterPro" id="IPR011712">
    <property type="entry name" value="Sig_transdc_His_kin_sub3_dim/P"/>
</dbReference>
<keyword evidence="11 13" id="KW-0902">Two-component regulatory system</keyword>
<feature type="transmembrane region" description="Helical" evidence="14">
    <location>
        <begin position="45"/>
        <end position="67"/>
    </location>
</feature>
<reference evidence="17 18" key="2">
    <citation type="submission" date="2020-06" db="EMBL/GenBank/DDBJ databases">
        <authorList>
            <person name="Chuat V."/>
        </authorList>
    </citation>
    <scope>NUCLEOTIDE SEQUENCE [LARGE SCALE GENOMIC DNA]</scope>
    <source>
        <strain evidence="17">STH_CIRM_1046</strain>
    </source>
</reference>
<dbReference type="PANTHER" id="PTHR24421:SF37">
    <property type="entry name" value="SENSOR HISTIDINE KINASE NARS"/>
    <property type="match status" value="1"/>
</dbReference>
<dbReference type="InterPro" id="IPR003594">
    <property type="entry name" value="HATPase_dom"/>
</dbReference>
<evidence type="ECO:0000256" key="8">
    <source>
        <dbReference type="ARBA" id="ARBA00022777"/>
    </source>
</evidence>
<organism evidence="16">
    <name type="scientific">Streptococcus thermophilus</name>
    <dbReference type="NCBI Taxonomy" id="1308"/>
    <lineage>
        <taxon>Bacteria</taxon>
        <taxon>Bacillati</taxon>
        <taxon>Bacillota</taxon>
        <taxon>Bacilli</taxon>
        <taxon>Lactobacillales</taxon>
        <taxon>Streptococcaceae</taxon>
        <taxon>Streptococcus</taxon>
    </lineage>
</organism>
<dbReference type="Gene3D" id="3.30.565.10">
    <property type="entry name" value="Histidine kinase-like ATPase, C-terminal domain"/>
    <property type="match status" value="1"/>
</dbReference>
<dbReference type="eggNOG" id="COG4585">
    <property type="taxonomic scope" value="Bacteria"/>
</dbReference>
<evidence type="ECO:0000256" key="14">
    <source>
        <dbReference type="SAM" id="Phobius"/>
    </source>
</evidence>
<dbReference type="EMBL" id="KJ556846">
    <property type="protein sequence ID" value="AIA80623.1"/>
    <property type="molecule type" value="Genomic_DNA"/>
</dbReference>
<dbReference type="Pfam" id="PF02518">
    <property type="entry name" value="HATPase_c"/>
    <property type="match status" value="1"/>
</dbReference>
<dbReference type="Gene3D" id="1.20.5.1930">
    <property type="match status" value="1"/>
</dbReference>
<dbReference type="PANTHER" id="PTHR24421">
    <property type="entry name" value="NITRATE/NITRITE SENSOR PROTEIN NARX-RELATED"/>
    <property type="match status" value="1"/>
</dbReference>
<dbReference type="GO" id="GO:0000155">
    <property type="term" value="F:phosphorelay sensor kinase activity"/>
    <property type="evidence" value="ECO:0007669"/>
    <property type="project" value="UniProtKB-UniRule"/>
</dbReference>
<dbReference type="GO" id="GO:0005886">
    <property type="term" value="C:plasma membrane"/>
    <property type="evidence" value="ECO:0007669"/>
    <property type="project" value="UniProtKB-SubCell"/>
</dbReference>
<feature type="transmembrane region" description="Helical" evidence="14">
    <location>
        <begin position="5"/>
        <end position="25"/>
    </location>
</feature>
<evidence type="ECO:0000313" key="16">
    <source>
        <dbReference type="EMBL" id="AIA80623.1"/>
    </source>
</evidence>
<keyword evidence="10 14" id="KW-1133">Transmembrane helix</keyword>
<dbReference type="PATRIC" id="fig|1308.45.peg.1442"/>
<evidence type="ECO:0000256" key="11">
    <source>
        <dbReference type="ARBA" id="ARBA00023012"/>
    </source>
</evidence>
<dbReference type="InterPro" id="IPR017202">
    <property type="entry name" value="LiaS/VraS"/>
</dbReference>
<evidence type="ECO:0000256" key="12">
    <source>
        <dbReference type="ARBA" id="ARBA00023136"/>
    </source>
</evidence>
<dbReference type="OrthoDB" id="9795828at2"/>
<evidence type="ECO:0000256" key="9">
    <source>
        <dbReference type="ARBA" id="ARBA00022840"/>
    </source>
</evidence>
<dbReference type="CDD" id="cd16917">
    <property type="entry name" value="HATPase_UhpB-NarQ-NarX-like"/>
    <property type="match status" value="1"/>
</dbReference>
<dbReference type="SMART" id="SM00387">
    <property type="entry name" value="HATPase_c"/>
    <property type="match status" value="1"/>
</dbReference>
<evidence type="ECO:0000256" key="6">
    <source>
        <dbReference type="ARBA" id="ARBA00022692"/>
    </source>
</evidence>
<name>A0A060BJH6_STRTR</name>
<keyword evidence="7 13" id="KW-0547">Nucleotide-binding</keyword>
<evidence type="ECO:0000256" key="1">
    <source>
        <dbReference type="ARBA" id="ARBA00000085"/>
    </source>
</evidence>
<comment type="catalytic activity">
    <reaction evidence="1 13">
        <text>ATP + protein L-histidine = ADP + protein N-phospho-L-histidine.</text>
        <dbReference type="EC" id="2.7.13.3"/>
    </reaction>
</comment>
<dbReference type="GO" id="GO:0046983">
    <property type="term" value="F:protein dimerization activity"/>
    <property type="evidence" value="ECO:0007669"/>
    <property type="project" value="InterPro"/>
</dbReference>
<dbReference type="InterPro" id="IPR050482">
    <property type="entry name" value="Sensor_HK_TwoCompSys"/>
</dbReference>
<keyword evidence="12 13" id="KW-0472">Membrane</keyword>
<feature type="domain" description="Histidine kinase" evidence="15">
    <location>
        <begin position="241"/>
        <end position="330"/>
    </location>
</feature>
<dbReference type="SUPFAM" id="SSF55874">
    <property type="entry name" value="ATPase domain of HSP90 chaperone/DNA topoisomerase II/histidine kinase"/>
    <property type="match status" value="1"/>
</dbReference>
<dbReference type="InterPro" id="IPR005467">
    <property type="entry name" value="His_kinase_dom"/>
</dbReference>
<keyword evidence="3 13" id="KW-1003">Cell membrane</keyword>
<evidence type="ECO:0000259" key="15">
    <source>
        <dbReference type="PROSITE" id="PS50109"/>
    </source>
</evidence>
<accession>A0A060BJH6</accession>
<reference evidence="16" key="1">
    <citation type="submission" date="2014-03" db="EMBL/GenBank/DDBJ databases">
        <title>The distribution of two component systems in Streptococcus thermophilus.</title>
        <authorList>
            <person name="Qu X."/>
            <person name="Cui Y."/>
            <person name="Yu T."/>
            <person name="Lv X."/>
            <person name="Wang C."/>
            <person name="Hu T."/>
        </authorList>
    </citation>
    <scope>NUCLEOTIDE SEQUENCE</scope>
    <source>
        <strain evidence="16">S4</strain>
    </source>
</reference>
<dbReference type="Proteomes" id="UP000509120">
    <property type="component" value="Chromosome"/>
</dbReference>
<keyword evidence="8 13" id="KW-0418">Kinase</keyword>
<dbReference type="GO" id="GO:0005524">
    <property type="term" value="F:ATP binding"/>
    <property type="evidence" value="ECO:0007669"/>
    <property type="project" value="UniProtKB-UniRule"/>
</dbReference>
<evidence type="ECO:0000256" key="2">
    <source>
        <dbReference type="ARBA" id="ARBA00004651"/>
    </source>
</evidence>
<dbReference type="InterPro" id="IPR036890">
    <property type="entry name" value="HATPase_C_sf"/>
</dbReference>
<proteinExistence type="predicted"/>
<evidence type="ECO:0000256" key="4">
    <source>
        <dbReference type="ARBA" id="ARBA00022553"/>
    </source>
</evidence>
<dbReference type="RefSeq" id="WP_011226288.1">
    <property type="nucleotide sequence ID" value="NZ_BJMZ01000021.1"/>
</dbReference>
<dbReference type="PIRSF" id="PIRSF037431">
    <property type="entry name" value="STHK_LiaS"/>
    <property type="match status" value="1"/>
</dbReference>
<keyword evidence="4" id="KW-0597">Phosphoprotein</keyword>
<sequence length="336" mass="38579">MKKQYLFLILTYSVVVLIGVTLVVMDSFNLNFSLVFGSISQVFHFLFNMFFVVLSLLILLYILWAIANDNSMRSVNQDLRRIINNQPVKRQGDSELDKNMMRLSHKMRKLTKDLQKTENAQALKSRDIIKKERGRIARDLHDTVSQELFAASMILSGVSQMVDQLSKEDLHHQIQAVEALLTDAQNDMRVLLLHLRPTELENKTLQEGLQMILKELTDKSNIRVVYKDMVKKVPKRIEDNLFRIAQEFISNTLKHAKASQIEVYLYQNSQEIQLKMLDNGVGFDLNASTDEMSYGLKNIQERVDEMAGTVQFLSAKGKGTSIDVRVPILRGEDNVE</sequence>
<protein>
    <recommendedName>
        <fullName evidence="13">Sensor histidine kinase</fullName>
        <ecNumber evidence="13">2.7.13.3</ecNumber>
    </recommendedName>
</protein>
<gene>
    <name evidence="17" type="ORF">STHERMO_1510</name>
</gene>
<dbReference type="PROSITE" id="PS50109">
    <property type="entry name" value="HIS_KIN"/>
    <property type="match status" value="1"/>
</dbReference>
<evidence type="ECO:0000256" key="10">
    <source>
        <dbReference type="ARBA" id="ARBA00022989"/>
    </source>
</evidence>
<comment type="subcellular location">
    <subcellularLocation>
        <location evidence="2 13">Cell membrane</location>
        <topology evidence="2 13">Multi-pass membrane protein</topology>
    </subcellularLocation>
</comment>
<dbReference type="OMA" id="PLDIEWD"/>